<dbReference type="Proteomes" id="UP000000267">
    <property type="component" value="Unassembled WGS sequence"/>
</dbReference>
<proteinExistence type="inferred from homology"/>
<dbReference type="GO" id="GO:0006312">
    <property type="term" value="P:mitotic recombination"/>
    <property type="evidence" value="ECO:0007669"/>
    <property type="project" value="EnsemblFungi"/>
</dbReference>
<dbReference type="SMART" id="SM00268">
    <property type="entry name" value="ACTIN"/>
    <property type="match status" value="1"/>
</dbReference>
<sequence length="876" mass="98835">MASDDETANGSAVGNSSVVFEEQVADVASGEGNSSEVSGDKQNSNNKVDEVDEIEEDEIEGEDDEDEEEQDQPSEMSSIMGTPIGDHGSVGNGKHSEFSPKKRKLDNKIIESTDSKKQDKAESPEKGNNTDSGNATPSTTENKKVPRHLLEKRRLGRLKAAEAFAAKLKKTGIERVDNSHLQQTGLFGQMLLVNQKNCSSDYLKKDDQVFALRERKTLRNNTTVSTTANTPDVVDLKALNNGSSASLVDEVLNKNDDDIDFNDPTTTIVIHPGSRYLKIGFAKDETPLVVPSCVAIPKNSLYSENVRELSIDKIEDSERLVGMKAQLQQSFRERMRYYKRKIQPNSHERVRTFNEQAKPEIVEDKNDHGRIEWINNSDKIYFGEEAERCNKENFIIRYPFNKGGSLNLDSPYYSSLPELLSDVTRLFEYALTKRDESITQAQIQQCKVILVIPDLFEKSHIETLYRILLKEMQFQAVAIMQESLAACYGAGISTASCIVNIGATQTTIACVDEGTVLENSLIKLDYGGDDITRLFTLFLLENNFPFQDLDLDSTHGWTLAEQLKKNYATFEDANMTVQLYNFVKRIPGKVSEKYEFKVFDEVILAPLALFYPDIFQELKKLDSKNKFNLEDQLPVSRDLYTDSINDWRSVSQLQCLDGDLYAGNTNELDIITKVLNINSSTEEYEGLETTEVDGRENYVPLEKAIIQSITNACVSMDVSKMNQFYANIMVVGGTSNIPQLDFVLTDRINIWRPKALCNTTFPHFFKNISKQVKEIQSTSKASTTPEEEEKIKQSIKELIETELRKYLNSIESQGNGDHSYPVAVLPPPRDMNPEVLNWKGASVLAQIKLIEELFVTNTDWDMLGSRILQYKCLFTY</sequence>
<dbReference type="STRING" id="436907.A7THL5"/>
<feature type="compositionally biased region" description="Acidic residues" evidence="2">
    <location>
        <begin position="50"/>
        <end position="72"/>
    </location>
</feature>
<evidence type="ECO:0000256" key="2">
    <source>
        <dbReference type="SAM" id="MobiDB-lite"/>
    </source>
</evidence>
<protein>
    <submittedName>
        <fullName evidence="3">Uncharacterized protein</fullName>
    </submittedName>
</protein>
<dbReference type="SUPFAM" id="SSF53067">
    <property type="entry name" value="Actin-like ATPase domain"/>
    <property type="match status" value="2"/>
</dbReference>
<dbReference type="Pfam" id="PF00022">
    <property type="entry name" value="Actin"/>
    <property type="match status" value="1"/>
</dbReference>
<dbReference type="PhylomeDB" id="A7THL5"/>
<dbReference type="GO" id="GO:0006302">
    <property type="term" value="P:double-strand break repair"/>
    <property type="evidence" value="ECO:0007669"/>
    <property type="project" value="EnsemblFungi"/>
</dbReference>
<dbReference type="GO" id="GO:0031011">
    <property type="term" value="C:Ino80 complex"/>
    <property type="evidence" value="ECO:0007669"/>
    <property type="project" value="EnsemblFungi"/>
</dbReference>
<dbReference type="HOGENOM" id="CLU_006974_0_1_1"/>
<dbReference type="eggNOG" id="KOG0797">
    <property type="taxonomic scope" value="Eukaryota"/>
</dbReference>
<gene>
    <name evidence="3" type="ORF">Kpol_543p10</name>
</gene>
<reference evidence="3 4" key="1">
    <citation type="journal article" date="2007" name="Proc. Natl. Acad. Sci. U.S.A.">
        <title>Independent sorting-out of thousands of duplicated gene pairs in two yeast species descended from a whole-genome duplication.</title>
        <authorList>
            <person name="Scannell D.R."/>
            <person name="Frank A.C."/>
            <person name="Conant G.C."/>
            <person name="Byrne K.P."/>
            <person name="Woolfit M."/>
            <person name="Wolfe K.H."/>
        </authorList>
    </citation>
    <scope>NUCLEOTIDE SEQUENCE [LARGE SCALE GENOMIC DNA]</scope>
    <source>
        <strain evidence="4">ATCC 22028 / DSM 70294 / BCRC 21397 / CBS 2163 / NBRC 10782 / NRRL Y-8283 / UCD 57-17</strain>
    </source>
</reference>
<dbReference type="GO" id="GO:0006338">
    <property type="term" value="P:chromatin remodeling"/>
    <property type="evidence" value="ECO:0007669"/>
    <property type="project" value="EnsemblFungi"/>
</dbReference>
<dbReference type="OMA" id="AYKCMWA"/>
<dbReference type="Gene3D" id="3.90.640.10">
    <property type="entry name" value="Actin, Chain A, domain 4"/>
    <property type="match status" value="1"/>
</dbReference>
<feature type="compositionally biased region" description="Polar residues" evidence="2">
    <location>
        <begin position="126"/>
        <end position="140"/>
    </location>
</feature>
<dbReference type="FunCoup" id="A7THL5">
    <property type="interactions" value="951"/>
</dbReference>
<evidence type="ECO:0000256" key="1">
    <source>
        <dbReference type="RuleBase" id="RU000487"/>
    </source>
</evidence>
<dbReference type="EMBL" id="DS480392">
    <property type="protein sequence ID" value="EDO18181.1"/>
    <property type="molecule type" value="Genomic_DNA"/>
</dbReference>
<dbReference type="GeneID" id="5546455"/>
<feature type="compositionally biased region" description="Basic and acidic residues" evidence="2">
    <location>
        <begin position="94"/>
        <end position="125"/>
    </location>
</feature>
<feature type="compositionally biased region" description="Polar residues" evidence="2">
    <location>
        <begin position="8"/>
        <end position="18"/>
    </location>
</feature>
<dbReference type="CDD" id="cd10206">
    <property type="entry name" value="ASKHA_NBD_Arp8-like"/>
    <property type="match status" value="1"/>
</dbReference>
<dbReference type="Gene3D" id="3.30.420.580">
    <property type="match status" value="1"/>
</dbReference>
<evidence type="ECO:0000313" key="3">
    <source>
        <dbReference type="EMBL" id="EDO18181.1"/>
    </source>
</evidence>
<name>A7THL5_VANPO</name>
<dbReference type="InterPro" id="IPR004000">
    <property type="entry name" value="Actin"/>
</dbReference>
<dbReference type="KEGG" id="vpo:Kpol_543p10"/>
<organism evidence="4">
    <name type="scientific">Vanderwaltozyma polyspora (strain ATCC 22028 / DSM 70294 / BCRC 21397 / CBS 2163 / NBRC 10782 / NRRL Y-8283 / UCD 57-17)</name>
    <name type="common">Kluyveromyces polysporus</name>
    <dbReference type="NCBI Taxonomy" id="436907"/>
    <lineage>
        <taxon>Eukaryota</taxon>
        <taxon>Fungi</taxon>
        <taxon>Dikarya</taxon>
        <taxon>Ascomycota</taxon>
        <taxon>Saccharomycotina</taxon>
        <taxon>Saccharomycetes</taxon>
        <taxon>Saccharomycetales</taxon>
        <taxon>Saccharomycetaceae</taxon>
        <taxon>Vanderwaltozyma</taxon>
    </lineage>
</organism>
<dbReference type="InterPro" id="IPR043129">
    <property type="entry name" value="ATPase_NBD"/>
</dbReference>
<dbReference type="RefSeq" id="XP_001646039.1">
    <property type="nucleotide sequence ID" value="XM_001645989.1"/>
</dbReference>
<dbReference type="Gene3D" id="3.30.420.40">
    <property type="match status" value="1"/>
</dbReference>
<dbReference type="PANTHER" id="PTHR11937">
    <property type="entry name" value="ACTIN"/>
    <property type="match status" value="1"/>
</dbReference>
<dbReference type="OrthoDB" id="5572108at2759"/>
<dbReference type="InParanoid" id="A7THL5"/>
<dbReference type="GO" id="GO:0003729">
    <property type="term" value="F:mRNA binding"/>
    <property type="evidence" value="ECO:0007669"/>
    <property type="project" value="EnsemblFungi"/>
</dbReference>
<accession>A7THL5</accession>
<feature type="compositionally biased region" description="Polar residues" evidence="2">
    <location>
        <begin position="31"/>
        <end position="46"/>
    </location>
</feature>
<feature type="region of interest" description="Disordered" evidence="2">
    <location>
        <begin position="1"/>
        <end position="149"/>
    </location>
</feature>
<keyword evidence="4" id="KW-1185">Reference proteome</keyword>
<comment type="similarity">
    <text evidence="1">Belongs to the actin family.</text>
</comment>
<dbReference type="AlphaFoldDB" id="A7THL5"/>
<evidence type="ECO:0000313" key="4">
    <source>
        <dbReference type="Proteomes" id="UP000000267"/>
    </source>
</evidence>